<dbReference type="SMART" id="SM00100">
    <property type="entry name" value="cNMP"/>
    <property type="match status" value="1"/>
</dbReference>
<keyword evidence="3" id="KW-0633">Potassium transport</keyword>
<evidence type="ECO:0000256" key="1">
    <source>
        <dbReference type="ARBA" id="ARBA00004141"/>
    </source>
</evidence>
<evidence type="ECO:0000256" key="9">
    <source>
        <dbReference type="ARBA" id="ARBA00023136"/>
    </source>
</evidence>
<evidence type="ECO:0000256" key="7">
    <source>
        <dbReference type="ARBA" id="ARBA00022989"/>
    </source>
</evidence>
<dbReference type="PANTHER" id="PTHR11537">
    <property type="entry name" value="VOLTAGE-GATED POTASSIUM CHANNEL"/>
    <property type="match status" value="1"/>
</dbReference>
<keyword evidence="7 11" id="KW-1133">Transmembrane helix</keyword>
<keyword evidence="14" id="KW-1185">Reference proteome</keyword>
<dbReference type="InterPro" id="IPR018488">
    <property type="entry name" value="cNMP-bd_CS"/>
</dbReference>
<dbReference type="CDD" id="cd00038">
    <property type="entry name" value="CAP_ED"/>
    <property type="match status" value="1"/>
</dbReference>
<feature type="transmembrane region" description="Helical" evidence="11">
    <location>
        <begin position="130"/>
        <end position="146"/>
    </location>
</feature>
<dbReference type="InterPro" id="IPR028325">
    <property type="entry name" value="VG_K_chnl"/>
</dbReference>
<evidence type="ECO:0000259" key="12">
    <source>
        <dbReference type="PROSITE" id="PS50042"/>
    </source>
</evidence>
<evidence type="ECO:0000256" key="11">
    <source>
        <dbReference type="SAM" id="Phobius"/>
    </source>
</evidence>
<dbReference type="Gene3D" id="2.60.120.10">
    <property type="entry name" value="Jelly Rolls"/>
    <property type="match status" value="1"/>
</dbReference>
<feature type="transmembrane region" description="Helical" evidence="11">
    <location>
        <begin position="202"/>
        <end position="224"/>
    </location>
</feature>
<keyword evidence="9 11" id="KW-0472">Membrane</keyword>
<sequence>MSPVPRGRGLRDPNVRDRLYELLEHDPLAYSAGSRFIQIIIGVIVLNVAAMVLASVPELDAQFGTLFAAITTLSVIVFALEYLARLWTVAGHTQRKGSALSDRLCYVFSTLGIIDLMAFLPASIVLATGRHATLAALGVLPFFKLIRYSPAMRSLLAAVHAERRALIGCIVILIGAVLTFASLLYAIERDVQPDKLGTIPQAMWWAIVTLGTVGYGDVVPVTALGKLVSTFAIISGFAMIALPVAIISTAFAEEVKRRDFVVTWGMLARVPLFSHLSAAEIADIMRLLRARTIEQGEILVRRGDAASSMYFITAGEVEIALPSQQVRLADGTFFGEIALLHKTKRSGTVTATRKTRLLVLDAQDFHALIERMPTLADHVHTTAKARLADTGDLALAELAQGEQEAGPG</sequence>
<gene>
    <name evidence="13" type="ORF">FJN17_16735</name>
</gene>
<dbReference type="Gene3D" id="1.10.287.70">
    <property type="match status" value="1"/>
</dbReference>
<evidence type="ECO:0000256" key="6">
    <source>
        <dbReference type="ARBA" id="ARBA00022958"/>
    </source>
</evidence>
<dbReference type="InterPro" id="IPR000595">
    <property type="entry name" value="cNMP-bd_dom"/>
</dbReference>
<feature type="transmembrane region" description="Helical" evidence="11">
    <location>
        <begin position="166"/>
        <end position="187"/>
    </location>
</feature>
<dbReference type="Pfam" id="PF00027">
    <property type="entry name" value="cNMP_binding"/>
    <property type="match status" value="1"/>
</dbReference>
<evidence type="ECO:0000256" key="2">
    <source>
        <dbReference type="ARBA" id="ARBA00022448"/>
    </source>
</evidence>
<feature type="transmembrane region" description="Helical" evidence="11">
    <location>
        <begin position="62"/>
        <end position="83"/>
    </location>
</feature>
<dbReference type="EMBL" id="CP041090">
    <property type="protein sequence ID" value="QDF39067.1"/>
    <property type="molecule type" value="Genomic_DNA"/>
</dbReference>
<keyword evidence="6" id="KW-0630">Potassium</keyword>
<dbReference type="RefSeq" id="WP_140480414.1">
    <property type="nucleotide sequence ID" value="NZ_CP041090.2"/>
</dbReference>
<feature type="transmembrane region" description="Helical" evidence="11">
    <location>
        <begin position="231"/>
        <end position="252"/>
    </location>
</feature>
<evidence type="ECO:0000256" key="8">
    <source>
        <dbReference type="ARBA" id="ARBA00023065"/>
    </source>
</evidence>
<keyword evidence="5" id="KW-0631">Potassium channel</keyword>
<evidence type="ECO:0000256" key="4">
    <source>
        <dbReference type="ARBA" id="ARBA00022692"/>
    </source>
</evidence>
<evidence type="ECO:0000313" key="14">
    <source>
        <dbReference type="Proteomes" id="UP000319298"/>
    </source>
</evidence>
<reference evidence="14" key="1">
    <citation type="submission" date="2019-06" db="EMBL/GenBank/DDBJ databases">
        <title>Whole-Genome Sequence of Bradyrhizobium sp. 3 Strain 65S1MB.</title>
        <authorList>
            <person name="Bromfield E.S.P."/>
            <person name="Cloutier S."/>
            <person name="Nguyen H.D.T."/>
        </authorList>
    </citation>
    <scope>NUCLEOTIDE SEQUENCE [LARGE SCALE GENOMIC DNA]</scope>
    <source>
        <strain evidence="14">65S1MB</strain>
    </source>
</reference>
<comment type="subcellular location">
    <subcellularLocation>
        <location evidence="1">Membrane</location>
        <topology evidence="1">Multi-pass membrane protein</topology>
    </subcellularLocation>
</comment>
<dbReference type="InterPro" id="IPR005821">
    <property type="entry name" value="Ion_trans_dom"/>
</dbReference>
<dbReference type="Proteomes" id="UP000319298">
    <property type="component" value="Chromosome"/>
</dbReference>
<accession>A0ABX5W705</accession>
<reference evidence="13 14" key="2">
    <citation type="journal article" date="2020" name="Int. J. Syst. Evol. Microbiol.">
        <title>Description and complete genome sequences of Bradyrhizobium symbiodeficiens sp. nov., a non-symbiotic bacterium associated with legumes native to Canada.</title>
        <authorList>
            <person name="Bromfield E.S.P."/>
            <person name="Cloutier S."/>
            <person name="Nguyen H.D.T."/>
        </authorList>
    </citation>
    <scope>NUCLEOTIDE SEQUENCE [LARGE SCALE GENOMIC DNA]</scope>
    <source>
        <strain evidence="13 14">65S1MB</strain>
    </source>
</reference>
<evidence type="ECO:0000256" key="5">
    <source>
        <dbReference type="ARBA" id="ARBA00022826"/>
    </source>
</evidence>
<evidence type="ECO:0000313" key="13">
    <source>
        <dbReference type="EMBL" id="QDF39067.1"/>
    </source>
</evidence>
<evidence type="ECO:0000256" key="10">
    <source>
        <dbReference type="ARBA" id="ARBA00023303"/>
    </source>
</evidence>
<proteinExistence type="predicted"/>
<keyword evidence="10" id="KW-0407">Ion channel</keyword>
<dbReference type="Pfam" id="PF00520">
    <property type="entry name" value="Ion_trans"/>
    <property type="match status" value="1"/>
</dbReference>
<dbReference type="PROSITE" id="PS00888">
    <property type="entry name" value="CNMP_BINDING_1"/>
    <property type="match status" value="1"/>
</dbReference>
<evidence type="ECO:0000256" key="3">
    <source>
        <dbReference type="ARBA" id="ARBA00022538"/>
    </source>
</evidence>
<feature type="transmembrane region" description="Helical" evidence="11">
    <location>
        <begin position="36"/>
        <end position="56"/>
    </location>
</feature>
<protein>
    <submittedName>
        <fullName evidence="13">Cyclic nucleotide-gated ion channel</fullName>
    </submittedName>
</protein>
<dbReference type="InterPro" id="IPR014710">
    <property type="entry name" value="RmlC-like_jellyroll"/>
</dbReference>
<dbReference type="PRINTS" id="PR00169">
    <property type="entry name" value="KCHANNEL"/>
</dbReference>
<feature type="domain" description="Cyclic nucleotide-binding" evidence="12">
    <location>
        <begin position="272"/>
        <end position="369"/>
    </location>
</feature>
<dbReference type="PANTHER" id="PTHR11537:SF254">
    <property type="entry name" value="POTASSIUM VOLTAGE-GATED CHANNEL PROTEIN SHAB"/>
    <property type="match status" value="1"/>
</dbReference>
<dbReference type="SUPFAM" id="SSF51206">
    <property type="entry name" value="cAMP-binding domain-like"/>
    <property type="match status" value="1"/>
</dbReference>
<organism evidence="13 14">
    <name type="scientific">Bradyrhizobium symbiodeficiens</name>
    <dbReference type="NCBI Taxonomy" id="1404367"/>
    <lineage>
        <taxon>Bacteria</taxon>
        <taxon>Pseudomonadati</taxon>
        <taxon>Pseudomonadota</taxon>
        <taxon>Alphaproteobacteria</taxon>
        <taxon>Hyphomicrobiales</taxon>
        <taxon>Nitrobacteraceae</taxon>
        <taxon>Bradyrhizobium</taxon>
    </lineage>
</organism>
<dbReference type="SUPFAM" id="SSF81324">
    <property type="entry name" value="Voltage-gated potassium channels"/>
    <property type="match status" value="1"/>
</dbReference>
<keyword evidence="4 11" id="KW-0812">Transmembrane</keyword>
<dbReference type="PROSITE" id="PS50042">
    <property type="entry name" value="CNMP_BINDING_3"/>
    <property type="match status" value="1"/>
</dbReference>
<name>A0ABX5W705_9BRAD</name>
<keyword evidence="2" id="KW-0813">Transport</keyword>
<keyword evidence="8" id="KW-0406">Ion transport</keyword>
<dbReference type="InterPro" id="IPR018490">
    <property type="entry name" value="cNMP-bd_dom_sf"/>
</dbReference>
<feature type="transmembrane region" description="Helical" evidence="11">
    <location>
        <begin position="104"/>
        <end position="124"/>
    </location>
</feature>